<reference evidence="1" key="2">
    <citation type="submission" date="2017-06" db="EMBL/GenBank/DDBJ databases">
        <title>WGS assembly of Brachypodium distachyon.</title>
        <authorList>
            <consortium name="The International Brachypodium Initiative"/>
            <person name="Lucas S."/>
            <person name="Harmon-Smith M."/>
            <person name="Lail K."/>
            <person name="Tice H."/>
            <person name="Grimwood J."/>
            <person name="Bruce D."/>
            <person name="Barry K."/>
            <person name="Shu S."/>
            <person name="Lindquist E."/>
            <person name="Wang M."/>
            <person name="Pitluck S."/>
            <person name="Vogel J.P."/>
            <person name="Garvin D.F."/>
            <person name="Mockler T.C."/>
            <person name="Schmutz J."/>
            <person name="Rokhsar D."/>
            <person name="Bevan M.W."/>
        </authorList>
    </citation>
    <scope>NUCLEOTIDE SEQUENCE</scope>
    <source>
        <strain evidence="1">Bd21</strain>
    </source>
</reference>
<organism evidence="1">
    <name type="scientific">Brachypodium distachyon</name>
    <name type="common">Purple false brome</name>
    <name type="synonym">Trachynia distachya</name>
    <dbReference type="NCBI Taxonomy" id="15368"/>
    <lineage>
        <taxon>Eukaryota</taxon>
        <taxon>Viridiplantae</taxon>
        <taxon>Streptophyta</taxon>
        <taxon>Embryophyta</taxon>
        <taxon>Tracheophyta</taxon>
        <taxon>Spermatophyta</taxon>
        <taxon>Magnoliopsida</taxon>
        <taxon>Liliopsida</taxon>
        <taxon>Poales</taxon>
        <taxon>Poaceae</taxon>
        <taxon>BOP clade</taxon>
        <taxon>Pooideae</taxon>
        <taxon>Stipodae</taxon>
        <taxon>Brachypodieae</taxon>
        <taxon>Brachypodium</taxon>
    </lineage>
</organism>
<dbReference type="Proteomes" id="UP000008810">
    <property type="component" value="Chromosome 2"/>
</dbReference>
<evidence type="ECO:0000313" key="3">
    <source>
        <dbReference type="Proteomes" id="UP000008810"/>
    </source>
</evidence>
<reference evidence="1 2" key="1">
    <citation type="journal article" date="2010" name="Nature">
        <title>Genome sequencing and analysis of the model grass Brachypodium distachyon.</title>
        <authorList>
            <consortium name="International Brachypodium Initiative"/>
        </authorList>
    </citation>
    <scope>NUCLEOTIDE SEQUENCE [LARGE SCALE GENOMIC DNA]</scope>
    <source>
        <strain evidence="1 2">Bd21</strain>
    </source>
</reference>
<dbReference type="Gramene" id="PNT70106">
    <property type="protein sequence ID" value="PNT70106"/>
    <property type="gene ID" value="BRADI_2g05685v3"/>
</dbReference>
<dbReference type="EMBL" id="CM000881">
    <property type="protein sequence ID" value="PNT70106.1"/>
    <property type="molecule type" value="Genomic_DNA"/>
</dbReference>
<evidence type="ECO:0000313" key="2">
    <source>
        <dbReference type="EnsemblPlants" id="PNT70106"/>
    </source>
</evidence>
<gene>
    <name evidence="1" type="ORF">BRADI_2g05685v3</name>
</gene>
<proteinExistence type="predicted"/>
<dbReference type="AlphaFoldDB" id="A0A2K2D751"/>
<accession>A0A2K2D751</accession>
<evidence type="ECO:0000313" key="1">
    <source>
        <dbReference type="EMBL" id="PNT70106.1"/>
    </source>
</evidence>
<reference evidence="2" key="3">
    <citation type="submission" date="2018-08" db="UniProtKB">
        <authorList>
            <consortium name="EnsemblPlants"/>
        </authorList>
    </citation>
    <scope>IDENTIFICATION</scope>
    <source>
        <strain evidence="2">cv. Bd21</strain>
    </source>
</reference>
<sequence length="106" mass="11808">MLLSVAPAVSLLHHTPLKFLQLKTNCILCGAESHDMRAACSGMFFDSNRGVKLCAMRGTEPACGIDPRCWMERRQSHSLTFSEPSCGSTLLHLTFTNRRRSFGSEF</sequence>
<dbReference type="InParanoid" id="A0A2K2D751"/>
<keyword evidence="3" id="KW-1185">Reference proteome</keyword>
<protein>
    <submittedName>
        <fullName evidence="1 2">Uncharacterized protein</fullName>
    </submittedName>
</protein>
<name>A0A2K2D751_BRADI</name>
<dbReference type="EnsemblPlants" id="PNT70106">
    <property type="protein sequence ID" value="PNT70106"/>
    <property type="gene ID" value="BRADI_2g05685v3"/>
</dbReference>